<dbReference type="PANTHER" id="PTHR43798">
    <property type="entry name" value="MONOACYLGLYCEROL LIPASE"/>
    <property type="match status" value="1"/>
</dbReference>
<dbReference type="Pfam" id="PF12697">
    <property type="entry name" value="Abhydrolase_6"/>
    <property type="match status" value="1"/>
</dbReference>
<dbReference type="InterPro" id="IPR000073">
    <property type="entry name" value="AB_hydrolase_1"/>
</dbReference>
<dbReference type="GO" id="GO:0016787">
    <property type="term" value="F:hydrolase activity"/>
    <property type="evidence" value="ECO:0007669"/>
    <property type="project" value="UniProtKB-KW"/>
</dbReference>
<evidence type="ECO:0000256" key="1">
    <source>
        <dbReference type="ARBA" id="ARBA00022801"/>
    </source>
</evidence>
<feature type="signal peptide" evidence="2">
    <location>
        <begin position="1"/>
        <end position="37"/>
    </location>
</feature>
<name>A0A4R9BKG5_9MICO</name>
<feature type="chain" id="PRO_5020254375" evidence="2">
    <location>
        <begin position="38"/>
        <end position="383"/>
    </location>
</feature>
<dbReference type="RefSeq" id="WP_134530095.1">
    <property type="nucleotide sequence ID" value="NZ_SOHN01000016.1"/>
</dbReference>
<dbReference type="InterPro" id="IPR029058">
    <property type="entry name" value="AB_hydrolase_fold"/>
</dbReference>
<accession>A0A4R9BKG5</accession>
<keyword evidence="5" id="KW-1185">Reference proteome</keyword>
<keyword evidence="2" id="KW-0732">Signal</keyword>
<comment type="caution">
    <text evidence="4">The sequence shown here is derived from an EMBL/GenBank/DDBJ whole genome shotgun (WGS) entry which is preliminary data.</text>
</comment>
<dbReference type="PANTHER" id="PTHR43798:SF31">
    <property type="entry name" value="AB HYDROLASE SUPERFAMILY PROTEIN YCLE"/>
    <property type="match status" value="1"/>
</dbReference>
<evidence type="ECO:0000256" key="2">
    <source>
        <dbReference type="SAM" id="SignalP"/>
    </source>
</evidence>
<evidence type="ECO:0000313" key="5">
    <source>
        <dbReference type="Proteomes" id="UP000297626"/>
    </source>
</evidence>
<dbReference type="Gene3D" id="3.40.50.1820">
    <property type="entry name" value="alpha/beta hydrolase"/>
    <property type="match status" value="1"/>
</dbReference>
<feature type="domain" description="AB hydrolase-1" evidence="3">
    <location>
        <begin position="109"/>
        <end position="364"/>
    </location>
</feature>
<evidence type="ECO:0000259" key="3">
    <source>
        <dbReference type="Pfam" id="PF12697"/>
    </source>
</evidence>
<sequence length="383" mass="39489">MSGSDSSLKKRLRPSRSALAAVAVVALLLGTPSVVNAATAPTSATAANQNGSSMKADAVTSLPVSFEVENVNRSKVACASDGATYTVRGHIVGPTKELRRETVNGATLYLHGLSFGEFFWDFNQAQNYDFATNQAKAGQVSVVIDRLGYGSSDKPEGNSICVGSRADIAHQIVLKLRAGSYQVNPSGQAPEFSRIVLAGHSYGGQIAQVAAYSFGDIDGLIVISYADRVQSQLLRDNAAYAATVCASGGLRVGGAGPAGYAPFGAPEGAAAALFNSAEPTVQSAALQLLTIDPCGDTASFAPAVAVDLVNVPSIEVPVLIIAGGSDALFPAPGGPDQASLFTGAASVDQVTLPTVAHAITLEHAYAPSVLRPLNDWLQKVFRR</sequence>
<dbReference type="SUPFAM" id="SSF53474">
    <property type="entry name" value="alpha/beta-Hydrolases"/>
    <property type="match status" value="1"/>
</dbReference>
<proteinExistence type="predicted"/>
<evidence type="ECO:0000313" key="4">
    <source>
        <dbReference type="EMBL" id="TFD85946.1"/>
    </source>
</evidence>
<reference evidence="4 5" key="1">
    <citation type="submission" date="2019-03" db="EMBL/GenBank/DDBJ databases">
        <title>Genomics of glacier-inhabiting Cryobacterium strains.</title>
        <authorList>
            <person name="Liu Q."/>
            <person name="Xin Y.-H."/>
        </authorList>
    </citation>
    <scope>NUCLEOTIDE SEQUENCE [LARGE SCALE GENOMIC DNA]</scope>
    <source>
        <strain evidence="4 5">Sr54</strain>
    </source>
</reference>
<organism evidence="4 5">
    <name type="scientific">Cryobacterium serini</name>
    <dbReference type="NCBI Taxonomy" id="1259201"/>
    <lineage>
        <taxon>Bacteria</taxon>
        <taxon>Bacillati</taxon>
        <taxon>Actinomycetota</taxon>
        <taxon>Actinomycetes</taxon>
        <taxon>Micrococcales</taxon>
        <taxon>Microbacteriaceae</taxon>
        <taxon>Cryobacterium</taxon>
    </lineage>
</organism>
<gene>
    <name evidence="4" type="ORF">E3T51_12355</name>
</gene>
<dbReference type="Proteomes" id="UP000297626">
    <property type="component" value="Unassembled WGS sequence"/>
</dbReference>
<dbReference type="InterPro" id="IPR050266">
    <property type="entry name" value="AB_hydrolase_sf"/>
</dbReference>
<dbReference type="GO" id="GO:0016020">
    <property type="term" value="C:membrane"/>
    <property type="evidence" value="ECO:0007669"/>
    <property type="project" value="TreeGrafter"/>
</dbReference>
<dbReference type="EMBL" id="SOHN01000016">
    <property type="protein sequence ID" value="TFD85946.1"/>
    <property type="molecule type" value="Genomic_DNA"/>
</dbReference>
<dbReference type="AlphaFoldDB" id="A0A4R9BKG5"/>
<keyword evidence="1 4" id="KW-0378">Hydrolase</keyword>
<protein>
    <submittedName>
        <fullName evidence="4">Alpha/beta hydrolase</fullName>
    </submittedName>
</protein>